<sequence length="65" mass="7201">MGSTNWGHQRKAVALIKTLPRAKSSRRDKKSFFFVYGNDHKPGHMMTISVPASVNNTLAIAYVPA</sequence>
<dbReference type="AlphaFoldDB" id="A0A3N5E1Z6"/>
<reference evidence="1 2" key="1">
    <citation type="submission" date="2018-11" db="EMBL/GenBank/DDBJ databases">
        <title>Draft genome sequence of Buttiauxella warmboldiae CCUG 35512.</title>
        <authorList>
            <person name="Salva-Serra F."/>
            <person name="Marathe N."/>
            <person name="Moore E."/>
            <person name="Svensson L."/>
            <person name="Engstrom-Jakobsson H."/>
        </authorList>
    </citation>
    <scope>NUCLEOTIDE SEQUENCE [LARGE SCALE GENOMIC DNA]</scope>
    <source>
        <strain evidence="1 2">CCUG 35512</strain>
    </source>
</reference>
<dbReference type="EMBL" id="RPOH01000025">
    <property type="protein sequence ID" value="RPH28949.1"/>
    <property type="molecule type" value="Genomic_DNA"/>
</dbReference>
<name>A0A3N5E1Z6_9ENTR</name>
<accession>A0A3N5E1Z6</accession>
<protein>
    <submittedName>
        <fullName evidence="1">Uncharacterized protein</fullName>
    </submittedName>
</protein>
<gene>
    <name evidence="1" type="ORF">EHN07_07425</name>
</gene>
<comment type="caution">
    <text evidence="1">The sequence shown here is derived from an EMBL/GenBank/DDBJ whole genome shotgun (WGS) entry which is preliminary data.</text>
</comment>
<evidence type="ECO:0000313" key="2">
    <source>
        <dbReference type="Proteomes" id="UP000268615"/>
    </source>
</evidence>
<organism evidence="1 2">
    <name type="scientific">Buttiauxella warmboldiae</name>
    <dbReference type="NCBI Taxonomy" id="82993"/>
    <lineage>
        <taxon>Bacteria</taxon>
        <taxon>Pseudomonadati</taxon>
        <taxon>Pseudomonadota</taxon>
        <taxon>Gammaproteobacteria</taxon>
        <taxon>Enterobacterales</taxon>
        <taxon>Enterobacteriaceae</taxon>
        <taxon>Buttiauxella</taxon>
    </lineage>
</organism>
<keyword evidence="2" id="KW-1185">Reference proteome</keyword>
<dbReference type="OrthoDB" id="6638445at2"/>
<proteinExistence type="predicted"/>
<evidence type="ECO:0000313" key="1">
    <source>
        <dbReference type="EMBL" id="RPH28949.1"/>
    </source>
</evidence>
<dbReference type="Proteomes" id="UP000268615">
    <property type="component" value="Unassembled WGS sequence"/>
</dbReference>